<organism evidence="4 5">
    <name type="scientific">Candidatus Roizmanbacteria bacterium CG09_land_8_20_14_0_10_41_9</name>
    <dbReference type="NCBI Taxonomy" id="1974850"/>
    <lineage>
        <taxon>Bacteria</taxon>
        <taxon>Candidatus Roizmaniibacteriota</taxon>
    </lineage>
</organism>
<dbReference type="CDD" id="cd03809">
    <property type="entry name" value="GT4_MtfB-like"/>
    <property type="match status" value="1"/>
</dbReference>
<dbReference type="InterPro" id="IPR001296">
    <property type="entry name" value="Glyco_trans_1"/>
</dbReference>
<gene>
    <name evidence="4" type="ORF">COT62_03365</name>
</gene>
<evidence type="ECO:0000313" key="5">
    <source>
        <dbReference type="Proteomes" id="UP000231198"/>
    </source>
</evidence>
<dbReference type="EMBL" id="PEZG01000073">
    <property type="protein sequence ID" value="PIS15495.1"/>
    <property type="molecule type" value="Genomic_DNA"/>
</dbReference>
<evidence type="ECO:0008006" key="6">
    <source>
        <dbReference type="Google" id="ProtNLM"/>
    </source>
</evidence>
<dbReference type="Gene3D" id="3.40.50.2000">
    <property type="entry name" value="Glycogen Phosphorylase B"/>
    <property type="match status" value="2"/>
</dbReference>
<dbReference type="GO" id="GO:0016757">
    <property type="term" value="F:glycosyltransferase activity"/>
    <property type="evidence" value="ECO:0007669"/>
    <property type="project" value="InterPro"/>
</dbReference>
<dbReference type="PANTHER" id="PTHR46401:SF2">
    <property type="entry name" value="GLYCOSYLTRANSFERASE WBBK-RELATED"/>
    <property type="match status" value="1"/>
</dbReference>
<proteinExistence type="predicted"/>
<dbReference type="AlphaFoldDB" id="A0A2H0WSA4"/>
<sequence length="372" mass="44302">MMKRIGIDCRLYFQTGVGVYLRNLLHHLEKQPHEDIVFYLYVMDTDAPRIQFENKKFVKRITDCRWHSIKEQLFFTQTLNKDNLDLMHFTYFSYPILYRKKFIATVHDVTPFLFKTGKASTKNFLFYTIKHAFFRFIFNNQLDHARAIITPTHTVKKQIISLFGEKYGPKITPLYEGMDYSLVHAKPNANLKEKYLKPFLIYVGNFYPHKNVERLIRAFSRVEQDVQLILIGPNDFFSKRLSKLILRLKQEKRIFFYHDPIPDDLVFFYRNAQALVHPSLSEGFGLPIVEAAYFNLLIIASNIEIFKELLDDRYIPFHPLHVADIQNKITYALVNRVRYRYDDMISKYSFGEMTRGTLHIYRRALDSDSMQR</sequence>
<name>A0A2H0WSA4_9BACT</name>
<accession>A0A2H0WSA4</accession>
<evidence type="ECO:0000313" key="4">
    <source>
        <dbReference type="EMBL" id="PIS15495.1"/>
    </source>
</evidence>
<dbReference type="InterPro" id="IPR028098">
    <property type="entry name" value="Glyco_trans_4-like_N"/>
</dbReference>
<protein>
    <recommendedName>
        <fullName evidence="6">Glycosyl transferase family 1 domain-containing protein</fullName>
    </recommendedName>
</protein>
<comment type="caution">
    <text evidence="4">The sequence shown here is derived from an EMBL/GenBank/DDBJ whole genome shotgun (WGS) entry which is preliminary data.</text>
</comment>
<dbReference type="Proteomes" id="UP000231198">
    <property type="component" value="Unassembled WGS sequence"/>
</dbReference>
<evidence type="ECO:0000259" key="3">
    <source>
        <dbReference type="Pfam" id="PF13439"/>
    </source>
</evidence>
<evidence type="ECO:0000256" key="1">
    <source>
        <dbReference type="ARBA" id="ARBA00022679"/>
    </source>
</evidence>
<dbReference type="GO" id="GO:0009103">
    <property type="term" value="P:lipopolysaccharide biosynthetic process"/>
    <property type="evidence" value="ECO:0007669"/>
    <property type="project" value="TreeGrafter"/>
</dbReference>
<feature type="domain" description="Glycosyl transferase family 1" evidence="2">
    <location>
        <begin position="197"/>
        <end position="336"/>
    </location>
</feature>
<dbReference type="PANTHER" id="PTHR46401">
    <property type="entry name" value="GLYCOSYLTRANSFERASE WBBK-RELATED"/>
    <property type="match status" value="1"/>
</dbReference>
<dbReference type="Pfam" id="PF00534">
    <property type="entry name" value="Glycos_transf_1"/>
    <property type="match status" value="1"/>
</dbReference>
<evidence type="ECO:0000259" key="2">
    <source>
        <dbReference type="Pfam" id="PF00534"/>
    </source>
</evidence>
<reference evidence="5" key="1">
    <citation type="submission" date="2017-09" db="EMBL/GenBank/DDBJ databases">
        <title>Depth-based differentiation of microbial function through sediment-hosted aquifers and enrichment of novel symbionts in the deep terrestrial subsurface.</title>
        <authorList>
            <person name="Probst A.J."/>
            <person name="Ladd B."/>
            <person name="Jarett J.K."/>
            <person name="Geller-Mcgrath D.E."/>
            <person name="Sieber C.M.K."/>
            <person name="Emerson J.B."/>
            <person name="Anantharaman K."/>
            <person name="Thomas B.C."/>
            <person name="Malmstrom R."/>
            <person name="Stieglmeier M."/>
            <person name="Klingl A."/>
            <person name="Woyke T."/>
            <person name="Ryan C.M."/>
            <person name="Banfield J.F."/>
        </authorList>
    </citation>
    <scope>NUCLEOTIDE SEQUENCE [LARGE SCALE GENOMIC DNA]</scope>
</reference>
<feature type="domain" description="Glycosyltransferase subfamily 4-like N-terminal" evidence="3">
    <location>
        <begin position="16"/>
        <end position="179"/>
    </location>
</feature>
<dbReference type="Pfam" id="PF13439">
    <property type="entry name" value="Glyco_transf_4"/>
    <property type="match status" value="1"/>
</dbReference>
<dbReference type="SUPFAM" id="SSF53756">
    <property type="entry name" value="UDP-Glycosyltransferase/glycogen phosphorylase"/>
    <property type="match status" value="1"/>
</dbReference>
<keyword evidence="1" id="KW-0808">Transferase</keyword>